<keyword evidence="2 3" id="KW-0378">Hydrolase</keyword>
<dbReference type="GeneID" id="33554018"/>
<organism evidence="5 6">
    <name type="scientific">Kockovaella imperatae</name>
    <dbReference type="NCBI Taxonomy" id="4999"/>
    <lineage>
        <taxon>Eukaryota</taxon>
        <taxon>Fungi</taxon>
        <taxon>Dikarya</taxon>
        <taxon>Basidiomycota</taxon>
        <taxon>Agaricomycotina</taxon>
        <taxon>Tremellomycetes</taxon>
        <taxon>Tremellales</taxon>
        <taxon>Cuniculitremaceae</taxon>
        <taxon>Kockovaella</taxon>
    </lineage>
</organism>
<dbReference type="SUPFAM" id="SSF53474">
    <property type="entry name" value="alpha/beta-Hydrolases"/>
    <property type="match status" value="1"/>
</dbReference>
<dbReference type="PANTHER" id="PTHR43142">
    <property type="entry name" value="CARBOXYLIC ESTER HYDROLASE"/>
    <property type="match status" value="1"/>
</dbReference>
<keyword evidence="6" id="KW-1185">Reference proteome</keyword>
<reference evidence="5 6" key="1">
    <citation type="submission" date="2017-03" db="EMBL/GenBank/DDBJ databases">
        <title>Widespread Adenine N6-methylation of Active Genes in Fungi.</title>
        <authorList>
            <consortium name="DOE Joint Genome Institute"/>
            <person name="Mondo S.J."/>
            <person name="Dannebaum R.O."/>
            <person name="Kuo R.C."/>
            <person name="Louie K.B."/>
            <person name="Bewick A.J."/>
            <person name="Labutti K."/>
            <person name="Haridas S."/>
            <person name="Kuo A."/>
            <person name="Salamov A."/>
            <person name="Ahrendt S.R."/>
            <person name="Lau R."/>
            <person name="Bowen B.P."/>
            <person name="Lipzen A."/>
            <person name="Sullivan W."/>
            <person name="Andreopoulos W.B."/>
            <person name="Clum A."/>
            <person name="Lindquist E."/>
            <person name="Daum C."/>
            <person name="Northen T.R."/>
            <person name="Ramamoorthy G."/>
            <person name="Schmitz R.J."/>
            <person name="Gryganskyi A."/>
            <person name="Culley D."/>
            <person name="Magnuson J."/>
            <person name="James T.Y."/>
            <person name="O'Malley M.A."/>
            <person name="Stajich J.E."/>
            <person name="Spatafora J.W."/>
            <person name="Visel A."/>
            <person name="Grigoriev I.V."/>
        </authorList>
    </citation>
    <scope>NUCLEOTIDE SEQUENCE [LARGE SCALE GENOMIC DNA]</scope>
    <source>
        <strain evidence="5 6">NRRL Y-17943</strain>
    </source>
</reference>
<gene>
    <name evidence="5" type="ORF">BD324DRAFT_220375</name>
</gene>
<comment type="similarity">
    <text evidence="1 3">Belongs to the type-B carboxylesterase/lipase family.</text>
</comment>
<dbReference type="FunCoup" id="A0A1Y1UND5">
    <property type="interactions" value="2"/>
</dbReference>
<evidence type="ECO:0000259" key="4">
    <source>
        <dbReference type="Pfam" id="PF00135"/>
    </source>
</evidence>
<dbReference type="EMBL" id="NBSH01000002">
    <property type="protein sequence ID" value="ORX39561.1"/>
    <property type="molecule type" value="Genomic_DNA"/>
</dbReference>
<feature type="domain" description="Carboxylesterase type B" evidence="4">
    <location>
        <begin position="29"/>
        <end position="231"/>
    </location>
</feature>
<dbReference type="InParanoid" id="A0A1Y1UND5"/>
<proteinExistence type="inferred from homology"/>
<evidence type="ECO:0000256" key="1">
    <source>
        <dbReference type="ARBA" id="ARBA00005964"/>
    </source>
</evidence>
<evidence type="ECO:0000256" key="3">
    <source>
        <dbReference type="RuleBase" id="RU361235"/>
    </source>
</evidence>
<dbReference type="OrthoDB" id="6846267at2759"/>
<evidence type="ECO:0000256" key="2">
    <source>
        <dbReference type="ARBA" id="ARBA00022801"/>
    </source>
</evidence>
<name>A0A1Y1UND5_9TREE</name>
<dbReference type="STRING" id="4999.A0A1Y1UND5"/>
<dbReference type="PANTHER" id="PTHR43142:SF1">
    <property type="entry name" value="CARBOXYLIC ESTER HYDROLASE"/>
    <property type="match status" value="1"/>
</dbReference>
<dbReference type="PROSITE" id="PS00122">
    <property type="entry name" value="CARBOXYLESTERASE_B_1"/>
    <property type="match status" value="1"/>
</dbReference>
<dbReference type="InterPro" id="IPR002018">
    <property type="entry name" value="CarbesteraseB"/>
</dbReference>
<evidence type="ECO:0000313" key="6">
    <source>
        <dbReference type="Proteomes" id="UP000193218"/>
    </source>
</evidence>
<evidence type="ECO:0000313" key="5">
    <source>
        <dbReference type="EMBL" id="ORX39561.1"/>
    </source>
</evidence>
<sequence>MLHLPVSDIGPDDVPAEQLALPDSERVTAKTRHGPILGGRVKNGVQVFLNVPYGLDGGRFADPRPLPEDFVYEEADYITDRFYAPPPDVYPPESDRKSSVGLGRPTESPFFANIYVPSSYRLGVDPARLPVKVFIHGGFLQGGSPSGSSTSQQFFAAEQWSEIRVLLGYRLGVLGFLASSSPKLDGNWGFKDAWLGLEWIQRNIQAFGGDPGNVHLSGHSAGAHLVHNLLHHAARLAPIQVSLDLECLTSVQAPFRTATLLSNALYEDPFTLEDHQPQFEALCRRCAIDPTGANILDQLRDRKRLPMETLFQHVRDLGLQSSFVPASGGWLFNDMMGYQQRGDMARELLKAGVKCIIVGDARDELEGYKNAHEVYSESDILHNLYRWNRPQNVDKMFKTWPALPATASQEQFQLRLGDCLAQNRVHLPVRLLAQDFIKGGMPVIRYTVEMVAQNLETNGLVPHGSDLALHFLRLSVITKREMQVALAFHDELQRCIDEALSGRGAYRQRELRSVLALESDGAIRWRDDWRWERVAELSRIVRDGTAA</sequence>
<dbReference type="RefSeq" id="XP_021873346.1">
    <property type="nucleotide sequence ID" value="XM_022012210.1"/>
</dbReference>
<dbReference type="GO" id="GO:0016787">
    <property type="term" value="F:hydrolase activity"/>
    <property type="evidence" value="ECO:0007669"/>
    <property type="project" value="UniProtKB-KW"/>
</dbReference>
<dbReference type="EC" id="3.1.1.-" evidence="3"/>
<dbReference type="Pfam" id="PF00135">
    <property type="entry name" value="COesterase"/>
    <property type="match status" value="1"/>
</dbReference>
<dbReference type="InterPro" id="IPR029058">
    <property type="entry name" value="AB_hydrolase_fold"/>
</dbReference>
<comment type="caution">
    <text evidence="5">The sequence shown here is derived from an EMBL/GenBank/DDBJ whole genome shotgun (WGS) entry which is preliminary data.</text>
</comment>
<dbReference type="Gene3D" id="3.40.50.1820">
    <property type="entry name" value="alpha/beta hydrolase"/>
    <property type="match status" value="1"/>
</dbReference>
<protein>
    <recommendedName>
        <fullName evidence="3">Carboxylic ester hydrolase</fullName>
        <ecNumber evidence="3">3.1.1.-</ecNumber>
    </recommendedName>
</protein>
<dbReference type="InterPro" id="IPR019826">
    <property type="entry name" value="Carboxylesterase_B_AS"/>
</dbReference>
<accession>A0A1Y1UND5</accession>
<dbReference type="AlphaFoldDB" id="A0A1Y1UND5"/>
<dbReference type="Proteomes" id="UP000193218">
    <property type="component" value="Unassembled WGS sequence"/>
</dbReference>